<gene>
    <name evidence="1" type="ORF">CYNAS_LOCUS3582</name>
</gene>
<evidence type="ECO:0000313" key="1">
    <source>
        <dbReference type="EMBL" id="CAJ0591599.1"/>
    </source>
</evidence>
<dbReference type="AlphaFoldDB" id="A0AA36DRU2"/>
<name>A0AA36DRU2_CYLNA</name>
<organism evidence="1 2">
    <name type="scientific">Cylicocyclus nassatus</name>
    <name type="common">Nematode worm</name>
    <dbReference type="NCBI Taxonomy" id="53992"/>
    <lineage>
        <taxon>Eukaryota</taxon>
        <taxon>Metazoa</taxon>
        <taxon>Ecdysozoa</taxon>
        <taxon>Nematoda</taxon>
        <taxon>Chromadorea</taxon>
        <taxon>Rhabditida</taxon>
        <taxon>Rhabditina</taxon>
        <taxon>Rhabditomorpha</taxon>
        <taxon>Strongyloidea</taxon>
        <taxon>Strongylidae</taxon>
        <taxon>Cylicocyclus</taxon>
    </lineage>
</organism>
<sequence length="83" mass="9652">MEQHKLQYEESLQNKILNGYIRIINIPIGDRKEFNLMIEDFLSRVGYDREVNRDPQPLAWPRPAGIGEHDGHTGIIYVPSNFS</sequence>
<reference evidence="1" key="1">
    <citation type="submission" date="2023-07" db="EMBL/GenBank/DDBJ databases">
        <authorList>
            <consortium name="CYATHOMIX"/>
        </authorList>
    </citation>
    <scope>NUCLEOTIDE SEQUENCE</scope>
    <source>
        <strain evidence="1">N/A</strain>
    </source>
</reference>
<dbReference type="Proteomes" id="UP001176961">
    <property type="component" value="Unassembled WGS sequence"/>
</dbReference>
<proteinExistence type="predicted"/>
<protein>
    <submittedName>
        <fullName evidence="1">Uncharacterized protein</fullName>
    </submittedName>
</protein>
<evidence type="ECO:0000313" key="2">
    <source>
        <dbReference type="Proteomes" id="UP001176961"/>
    </source>
</evidence>
<comment type="caution">
    <text evidence="1">The sequence shown here is derived from an EMBL/GenBank/DDBJ whole genome shotgun (WGS) entry which is preliminary data.</text>
</comment>
<keyword evidence="2" id="KW-1185">Reference proteome</keyword>
<dbReference type="EMBL" id="CATQJL010000001">
    <property type="protein sequence ID" value="CAJ0591599.1"/>
    <property type="molecule type" value="Genomic_DNA"/>
</dbReference>
<accession>A0AA36DRU2</accession>